<dbReference type="PANTHER" id="PTHR39418">
    <property type="entry name" value="DEHYDROGENASE-RELATED"/>
    <property type="match status" value="1"/>
</dbReference>
<dbReference type="SUPFAM" id="SSF143555">
    <property type="entry name" value="FwdE-like"/>
    <property type="match status" value="2"/>
</dbReference>
<dbReference type="EMBL" id="FOOX01000006">
    <property type="protein sequence ID" value="SFG58124.1"/>
    <property type="molecule type" value="Genomic_DNA"/>
</dbReference>
<reference evidence="4" key="1">
    <citation type="submission" date="2016-10" db="EMBL/GenBank/DDBJ databases">
        <authorList>
            <person name="Varghese N."/>
            <person name="Submissions S."/>
        </authorList>
    </citation>
    <scope>NUCLEOTIDE SEQUENCE [LARGE SCALE GENOMIC DNA]</scope>
    <source>
        <strain evidence="4">DSM 17038</strain>
    </source>
</reference>
<dbReference type="Gene3D" id="3.30.1330.130">
    <property type="match status" value="2"/>
</dbReference>
<dbReference type="Pfam" id="PF02663">
    <property type="entry name" value="FmdE"/>
    <property type="match status" value="2"/>
</dbReference>
<dbReference type="AlphaFoldDB" id="A0A1I2SZD5"/>
<dbReference type="InterPro" id="IPR053194">
    <property type="entry name" value="tRNA_methyltr_O"/>
</dbReference>
<keyword evidence="4" id="KW-1185">Reference proteome</keyword>
<feature type="chain" id="PRO_5011487142" evidence="1">
    <location>
        <begin position="37"/>
        <end position="393"/>
    </location>
</feature>
<gene>
    <name evidence="3" type="ORF">SAMN05660649_02087</name>
</gene>
<proteinExistence type="predicted"/>
<dbReference type="Proteomes" id="UP000199337">
    <property type="component" value="Unassembled WGS sequence"/>
</dbReference>
<organism evidence="3 4">
    <name type="scientific">Desulfotruncus arcticus DSM 17038</name>
    <dbReference type="NCBI Taxonomy" id="1121424"/>
    <lineage>
        <taxon>Bacteria</taxon>
        <taxon>Bacillati</taxon>
        <taxon>Bacillota</taxon>
        <taxon>Clostridia</taxon>
        <taxon>Eubacteriales</taxon>
        <taxon>Desulfallaceae</taxon>
        <taxon>Desulfotruncus</taxon>
    </lineage>
</organism>
<accession>A0A1I2SZD5</accession>
<evidence type="ECO:0000256" key="1">
    <source>
        <dbReference type="SAM" id="SignalP"/>
    </source>
</evidence>
<dbReference type="PANTHER" id="PTHR39418:SF1">
    <property type="entry name" value="DEHYDROGENASE"/>
    <property type="match status" value="1"/>
</dbReference>
<protein>
    <submittedName>
        <fullName evidence="3">FmdE, Molybdenum formylmethanofuran dehydrogenase operon</fullName>
    </submittedName>
</protein>
<evidence type="ECO:0000313" key="3">
    <source>
        <dbReference type="EMBL" id="SFG58124.1"/>
    </source>
</evidence>
<feature type="signal peptide" evidence="1">
    <location>
        <begin position="1"/>
        <end position="36"/>
    </location>
</feature>
<keyword evidence="1" id="KW-0732">Signal</keyword>
<evidence type="ECO:0000259" key="2">
    <source>
        <dbReference type="Pfam" id="PF02663"/>
    </source>
</evidence>
<dbReference type="InterPro" id="IPR003814">
    <property type="entry name" value="FmdEsu_dom"/>
</dbReference>
<feature type="domain" description="Formylmethanofuran dehydrogenase subunit E" evidence="2">
    <location>
        <begin position="222"/>
        <end position="287"/>
    </location>
</feature>
<evidence type="ECO:0000313" key="4">
    <source>
        <dbReference type="Proteomes" id="UP000199337"/>
    </source>
</evidence>
<dbReference type="OrthoDB" id="5417016at2"/>
<name>A0A1I2SZD5_9FIRM</name>
<sequence length="393" mass="42704">MYCMNPLERACSKMRKTRTVLAVMLLLIFIPGTVWAAGITDDIEAYTGTKNITVQHALGAKASALAMEKLHFNKGDENVLAMTNAGCAVIGGQTTEKCVDGLAAVSGCTIGNSNLLLVQRAKNMPLWFAFFNKATNEMLYLEANNTVLNKYPTDLETLASEKIFTVIAEENIELNGLLTNNEAWNAKISSKVFGGNEFSLIGIAQIWSNPNCTYDFLRAAQFHNHICPGVNSGYLIIKYLDKHLPLQAGQSYKIIACPSWCKDDAFQVILDATVGKKGMYVKALTGDQLAMLPGSAKNVAGLFIRWNEQTATGDGLVLGFDFDKANELAGTSNMTGPFVKIKTALSMMDYVDRPEIMVSTIKQFKISSASELEALQAAGVDPLVRLGVVENGE</sequence>
<feature type="domain" description="Formylmethanofuran dehydrogenase subunit E" evidence="2">
    <location>
        <begin position="57"/>
        <end position="144"/>
    </location>
</feature>